<dbReference type="Proteomes" id="UP000184304">
    <property type="component" value="Unassembled WGS sequence"/>
</dbReference>
<proteinExistence type="predicted"/>
<gene>
    <name evidence="2" type="ORF">ASPTUDRAFT_715405</name>
</gene>
<reference evidence="3" key="1">
    <citation type="journal article" date="2017" name="Genome Biol.">
        <title>Comparative genomics reveals high biological diversity and specific adaptations in the industrially and medically important fungal genus Aspergillus.</title>
        <authorList>
            <person name="de Vries R.P."/>
            <person name="Riley R."/>
            <person name="Wiebenga A."/>
            <person name="Aguilar-Osorio G."/>
            <person name="Amillis S."/>
            <person name="Uchima C.A."/>
            <person name="Anderluh G."/>
            <person name="Asadollahi M."/>
            <person name="Askin M."/>
            <person name="Barry K."/>
            <person name="Battaglia E."/>
            <person name="Bayram O."/>
            <person name="Benocci T."/>
            <person name="Braus-Stromeyer S.A."/>
            <person name="Caldana C."/>
            <person name="Canovas D."/>
            <person name="Cerqueira G.C."/>
            <person name="Chen F."/>
            <person name="Chen W."/>
            <person name="Choi C."/>
            <person name="Clum A."/>
            <person name="Dos Santos R.A."/>
            <person name="Damasio A.R."/>
            <person name="Diallinas G."/>
            <person name="Emri T."/>
            <person name="Fekete E."/>
            <person name="Flipphi M."/>
            <person name="Freyberg S."/>
            <person name="Gallo A."/>
            <person name="Gournas C."/>
            <person name="Habgood R."/>
            <person name="Hainaut M."/>
            <person name="Harispe M.L."/>
            <person name="Henrissat B."/>
            <person name="Hilden K.S."/>
            <person name="Hope R."/>
            <person name="Hossain A."/>
            <person name="Karabika E."/>
            <person name="Karaffa L."/>
            <person name="Karanyi Z."/>
            <person name="Krasevec N."/>
            <person name="Kuo A."/>
            <person name="Kusch H."/>
            <person name="LaButti K."/>
            <person name="Lagendijk E.L."/>
            <person name="Lapidus A."/>
            <person name="Levasseur A."/>
            <person name="Lindquist E."/>
            <person name="Lipzen A."/>
            <person name="Logrieco A.F."/>
            <person name="MacCabe A."/>
            <person name="Maekelae M.R."/>
            <person name="Malavazi I."/>
            <person name="Melin P."/>
            <person name="Meyer V."/>
            <person name="Mielnichuk N."/>
            <person name="Miskei M."/>
            <person name="Molnar A.P."/>
            <person name="Mule G."/>
            <person name="Ngan C.Y."/>
            <person name="Orejas M."/>
            <person name="Orosz E."/>
            <person name="Ouedraogo J.P."/>
            <person name="Overkamp K.M."/>
            <person name="Park H.-S."/>
            <person name="Perrone G."/>
            <person name="Piumi F."/>
            <person name="Punt P.J."/>
            <person name="Ram A.F."/>
            <person name="Ramon A."/>
            <person name="Rauscher S."/>
            <person name="Record E."/>
            <person name="Riano-Pachon D.M."/>
            <person name="Robert V."/>
            <person name="Roehrig J."/>
            <person name="Ruller R."/>
            <person name="Salamov A."/>
            <person name="Salih N.S."/>
            <person name="Samson R.A."/>
            <person name="Sandor E."/>
            <person name="Sanguinetti M."/>
            <person name="Schuetze T."/>
            <person name="Sepcic K."/>
            <person name="Shelest E."/>
            <person name="Sherlock G."/>
            <person name="Sophianopoulou V."/>
            <person name="Squina F.M."/>
            <person name="Sun H."/>
            <person name="Susca A."/>
            <person name="Todd R.B."/>
            <person name="Tsang A."/>
            <person name="Unkles S.E."/>
            <person name="van de Wiele N."/>
            <person name="van Rossen-Uffink D."/>
            <person name="Oliveira J.V."/>
            <person name="Vesth T.C."/>
            <person name="Visser J."/>
            <person name="Yu J.-H."/>
            <person name="Zhou M."/>
            <person name="Andersen M.R."/>
            <person name="Archer D.B."/>
            <person name="Baker S.E."/>
            <person name="Benoit I."/>
            <person name="Brakhage A.A."/>
            <person name="Braus G.H."/>
            <person name="Fischer R."/>
            <person name="Frisvad J.C."/>
            <person name="Goldman G.H."/>
            <person name="Houbraken J."/>
            <person name="Oakley B."/>
            <person name="Pocsi I."/>
            <person name="Scazzocchio C."/>
            <person name="Seiboth B."/>
            <person name="vanKuyk P.A."/>
            <person name="Wortman J."/>
            <person name="Dyer P.S."/>
            <person name="Grigoriev I.V."/>
        </authorList>
    </citation>
    <scope>NUCLEOTIDE SEQUENCE [LARGE SCALE GENOMIC DNA]</scope>
    <source>
        <strain evidence="3">CBS 134.48</strain>
    </source>
</reference>
<feature type="compositionally biased region" description="Basic residues" evidence="1">
    <location>
        <begin position="9"/>
        <end position="18"/>
    </location>
</feature>
<dbReference type="EMBL" id="KV878204">
    <property type="protein sequence ID" value="OJI83341.1"/>
    <property type="molecule type" value="Genomic_DNA"/>
</dbReference>
<name>A0A1L9N294_ASPTC</name>
<feature type="compositionally biased region" description="Basic and acidic residues" evidence="1">
    <location>
        <begin position="19"/>
        <end position="40"/>
    </location>
</feature>
<dbReference type="AlphaFoldDB" id="A0A1L9N294"/>
<evidence type="ECO:0000313" key="3">
    <source>
        <dbReference type="Proteomes" id="UP000184304"/>
    </source>
</evidence>
<accession>A0A1L9N294</accession>
<keyword evidence="3" id="KW-1185">Reference proteome</keyword>
<sequence>MGEGESRGGKRRRKRKRREREGGRECGVRERQRERVEESRSIVSNNPRRRRRGMQSEPVPDINPSFALFHPRLAHLKRQDLLHPDNSFASTMRHIIAILGFSGLTSSGYYASLAPTAIYFGSPWSISGPVSAYCT</sequence>
<evidence type="ECO:0000313" key="2">
    <source>
        <dbReference type="EMBL" id="OJI83341.1"/>
    </source>
</evidence>
<feature type="region of interest" description="Disordered" evidence="1">
    <location>
        <begin position="1"/>
        <end position="63"/>
    </location>
</feature>
<dbReference type="VEuPathDB" id="FungiDB:ASPTUDRAFT_715405"/>
<organism evidence="2 3">
    <name type="scientific">Aspergillus tubingensis (strain CBS 134.48)</name>
    <dbReference type="NCBI Taxonomy" id="767770"/>
    <lineage>
        <taxon>Eukaryota</taxon>
        <taxon>Fungi</taxon>
        <taxon>Dikarya</taxon>
        <taxon>Ascomycota</taxon>
        <taxon>Pezizomycotina</taxon>
        <taxon>Eurotiomycetes</taxon>
        <taxon>Eurotiomycetidae</taxon>
        <taxon>Eurotiales</taxon>
        <taxon>Aspergillaceae</taxon>
        <taxon>Aspergillus</taxon>
        <taxon>Aspergillus subgen. Circumdati</taxon>
    </lineage>
</organism>
<protein>
    <submittedName>
        <fullName evidence="2">Uncharacterized protein</fullName>
    </submittedName>
</protein>
<evidence type="ECO:0000256" key="1">
    <source>
        <dbReference type="SAM" id="MobiDB-lite"/>
    </source>
</evidence>